<keyword evidence="1" id="KW-0812">Transmembrane</keyword>
<keyword evidence="3" id="KW-1185">Reference proteome</keyword>
<feature type="transmembrane region" description="Helical" evidence="1">
    <location>
        <begin position="6"/>
        <end position="29"/>
    </location>
</feature>
<reference evidence="2 3" key="1">
    <citation type="submission" date="2024-07" db="EMBL/GenBank/DDBJ databases">
        <title>Section-level genome sequencing and comparative genomics of Aspergillus sections Usti and Cavernicolus.</title>
        <authorList>
            <consortium name="Lawrence Berkeley National Laboratory"/>
            <person name="Nybo J.L."/>
            <person name="Vesth T.C."/>
            <person name="Theobald S."/>
            <person name="Frisvad J.C."/>
            <person name="Larsen T.O."/>
            <person name="Kjaerboelling I."/>
            <person name="Rothschild-Mancinelli K."/>
            <person name="Lyhne E.K."/>
            <person name="Kogle M.E."/>
            <person name="Barry K."/>
            <person name="Clum A."/>
            <person name="Na H."/>
            <person name="Ledsgaard L."/>
            <person name="Lin J."/>
            <person name="Lipzen A."/>
            <person name="Kuo A."/>
            <person name="Riley R."/>
            <person name="Mondo S."/>
            <person name="Labutti K."/>
            <person name="Haridas S."/>
            <person name="Pangalinan J."/>
            <person name="Salamov A.A."/>
            <person name="Simmons B.A."/>
            <person name="Magnuson J.K."/>
            <person name="Chen J."/>
            <person name="Drula E."/>
            <person name="Henrissat B."/>
            <person name="Wiebenga A."/>
            <person name="Lubbers R.J."/>
            <person name="Gomes A.C."/>
            <person name="Makela M.R."/>
            <person name="Stajich J."/>
            <person name="Grigoriev I.V."/>
            <person name="Mortensen U.H."/>
            <person name="De Vries R.P."/>
            <person name="Baker S.E."/>
            <person name="Andersen M.R."/>
        </authorList>
    </citation>
    <scope>NUCLEOTIDE SEQUENCE [LARGE SCALE GENOMIC DNA]</scope>
    <source>
        <strain evidence="2 3">CBS 123904</strain>
    </source>
</reference>
<evidence type="ECO:0000313" key="3">
    <source>
        <dbReference type="Proteomes" id="UP001610446"/>
    </source>
</evidence>
<dbReference type="Proteomes" id="UP001610446">
    <property type="component" value="Unassembled WGS sequence"/>
</dbReference>
<name>A0ABR4IMQ4_9EURO</name>
<protein>
    <submittedName>
        <fullName evidence="2">Uncharacterized protein</fullName>
    </submittedName>
</protein>
<accession>A0ABR4IMQ4</accession>
<evidence type="ECO:0000256" key="1">
    <source>
        <dbReference type="SAM" id="Phobius"/>
    </source>
</evidence>
<keyword evidence="1" id="KW-1133">Transmembrane helix</keyword>
<proteinExistence type="predicted"/>
<sequence>MEETSLYASCSLMIFYECNYGLVLFYLSICPPVLYSNMLSANLSIVNLLERLIENYLFNNTCEQIVSCRFTHVTLL</sequence>
<organism evidence="2 3">
    <name type="scientific">Aspergillus pseudoustus</name>
    <dbReference type="NCBI Taxonomy" id="1810923"/>
    <lineage>
        <taxon>Eukaryota</taxon>
        <taxon>Fungi</taxon>
        <taxon>Dikarya</taxon>
        <taxon>Ascomycota</taxon>
        <taxon>Pezizomycotina</taxon>
        <taxon>Eurotiomycetes</taxon>
        <taxon>Eurotiomycetidae</taxon>
        <taxon>Eurotiales</taxon>
        <taxon>Aspergillaceae</taxon>
        <taxon>Aspergillus</taxon>
        <taxon>Aspergillus subgen. Nidulantes</taxon>
    </lineage>
</organism>
<keyword evidence="1" id="KW-0472">Membrane</keyword>
<gene>
    <name evidence="2" type="ORF">BJY01DRAFT_127143</name>
</gene>
<dbReference type="EMBL" id="JBFXLU010000346">
    <property type="protein sequence ID" value="KAL2829066.1"/>
    <property type="molecule type" value="Genomic_DNA"/>
</dbReference>
<evidence type="ECO:0000313" key="2">
    <source>
        <dbReference type="EMBL" id="KAL2829066.1"/>
    </source>
</evidence>
<comment type="caution">
    <text evidence="2">The sequence shown here is derived from an EMBL/GenBank/DDBJ whole genome shotgun (WGS) entry which is preliminary data.</text>
</comment>